<keyword evidence="2" id="KW-1185">Reference proteome</keyword>
<dbReference type="STRING" id="537007.BLAHAN_06577"/>
<dbReference type="HOGENOM" id="CLU_3180766_0_0_9"/>
<organism evidence="1 2">
    <name type="scientific">Blautia hansenii DSM 20583</name>
    <dbReference type="NCBI Taxonomy" id="537007"/>
    <lineage>
        <taxon>Bacteria</taxon>
        <taxon>Bacillati</taxon>
        <taxon>Bacillota</taxon>
        <taxon>Clostridia</taxon>
        <taxon>Lachnospirales</taxon>
        <taxon>Lachnospiraceae</taxon>
        <taxon>Blautia</taxon>
    </lineage>
</organism>
<comment type="caution">
    <text evidence="1">The sequence shown here is derived from an EMBL/GenBank/DDBJ whole genome shotgun (WGS) entry which is preliminary data.</text>
</comment>
<proteinExistence type="predicted"/>
<sequence length="46" mass="5088">MAEASPFLGGNFYENRKKRSQEPTFSKRKIASTLTFLGGCFAATDI</sequence>
<evidence type="ECO:0000313" key="2">
    <source>
        <dbReference type="Proteomes" id="UP000003755"/>
    </source>
</evidence>
<protein>
    <submittedName>
        <fullName evidence="1">Uncharacterized protein</fullName>
    </submittedName>
</protein>
<gene>
    <name evidence="1" type="ORF">BLAHAN_06577</name>
</gene>
<accession>C9LAX3</accession>
<reference evidence="1" key="1">
    <citation type="submission" date="2009-09" db="EMBL/GenBank/DDBJ databases">
        <authorList>
            <person name="Weinstock G."/>
            <person name="Sodergren E."/>
            <person name="Clifton S."/>
            <person name="Fulton L."/>
            <person name="Fulton B."/>
            <person name="Courtney L."/>
            <person name="Fronick C."/>
            <person name="Harrison M."/>
            <person name="Strong C."/>
            <person name="Farmer C."/>
            <person name="Delahaunty K."/>
            <person name="Markovic C."/>
            <person name="Hall O."/>
            <person name="Minx P."/>
            <person name="Tomlinson C."/>
            <person name="Mitreva M."/>
            <person name="Nelson J."/>
            <person name="Hou S."/>
            <person name="Wollam A."/>
            <person name="Pepin K.H."/>
            <person name="Johnson M."/>
            <person name="Bhonagiri V."/>
            <person name="Nash W.E."/>
            <person name="Warren W."/>
            <person name="Chinwalla A."/>
            <person name="Mardis E.R."/>
            <person name="Wilson R.K."/>
        </authorList>
    </citation>
    <scope>NUCLEOTIDE SEQUENCE [LARGE SCALE GENOMIC DNA]</scope>
    <source>
        <strain evidence="1">DSM 20583</strain>
    </source>
</reference>
<name>C9LAX3_BLAHA</name>
<evidence type="ECO:0000313" key="1">
    <source>
        <dbReference type="EMBL" id="EEX20608.1"/>
    </source>
</evidence>
<dbReference type="EMBL" id="ABYU02000042">
    <property type="protein sequence ID" value="EEX20608.1"/>
    <property type="molecule type" value="Genomic_DNA"/>
</dbReference>
<dbReference type="AlphaFoldDB" id="C9LAX3"/>
<dbReference type="Proteomes" id="UP000003755">
    <property type="component" value="Unassembled WGS sequence"/>
</dbReference>